<feature type="domain" description="Lipase" evidence="3">
    <location>
        <begin position="53"/>
        <end position="332"/>
    </location>
</feature>
<proteinExistence type="inferred from homology"/>
<gene>
    <name evidence="4" type="ORF">AFUS01_LOCUS12563</name>
</gene>
<keyword evidence="5" id="KW-1185">Reference proteome</keyword>
<dbReference type="EMBL" id="CAJVCH010099536">
    <property type="protein sequence ID" value="CAG7723477.1"/>
    <property type="molecule type" value="Genomic_DNA"/>
</dbReference>
<protein>
    <recommendedName>
        <fullName evidence="3">Lipase domain-containing protein</fullName>
    </recommendedName>
</protein>
<dbReference type="GO" id="GO:0016298">
    <property type="term" value="F:lipase activity"/>
    <property type="evidence" value="ECO:0007669"/>
    <property type="project" value="InterPro"/>
</dbReference>
<evidence type="ECO:0000313" key="5">
    <source>
        <dbReference type="Proteomes" id="UP000708208"/>
    </source>
</evidence>
<dbReference type="GO" id="GO:0016042">
    <property type="term" value="P:lipid catabolic process"/>
    <property type="evidence" value="ECO:0007669"/>
    <property type="project" value="TreeGrafter"/>
</dbReference>
<organism evidence="4 5">
    <name type="scientific">Allacma fusca</name>
    <dbReference type="NCBI Taxonomy" id="39272"/>
    <lineage>
        <taxon>Eukaryota</taxon>
        <taxon>Metazoa</taxon>
        <taxon>Ecdysozoa</taxon>
        <taxon>Arthropoda</taxon>
        <taxon>Hexapoda</taxon>
        <taxon>Collembola</taxon>
        <taxon>Symphypleona</taxon>
        <taxon>Sminthuridae</taxon>
        <taxon>Allacma</taxon>
    </lineage>
</organism>
<sequence>MIWQRVYVKLVLTVGLSFGAFTPTTVYFPDPNNINGVIPAYLDGPAPSIQATDNSSITFHLVTRKSRIPQQIFAYDIASITNSSFIPKASLKILSHGFGGEYTDWFPMDMTKVLLDLDEDINIILIDWKKLATSPWYTIAAPATKLVGVTAANLLKFLMQEGLVTIDNIHIIGHSLGSHVAGNIGHELEGKCPRVTALDPALPLFDITTDENRIDPSDGKFVEVIHTGSGHLHENGLAFLSTRGHADFYPNRGMHQPGCESETFGTCSHARAPKYYTESIVNKENFYACSCGHFDLFLAGKCDCSNRIYFGLSSPSTARGKYFFLTQEKSPYGMGLNGLVNFGNPSSDSGADLPNFRIFLMLSTVIMYNLFLKL</sequence>
<dbReference type="GO" id="GO:0005615">
    <property type="term" value="C:extracellular space"/>
    <property type="evidence" value="ECO:0007669"/>
    <property type="project" value="TreeGrafter"/>
</dbReference>
<evidence type="ECO:0000256" key="1">
    <source>
        <dbReference type="RuleBase" id="RU004262"/>
    </source>
</evidence>
<dbReference type="PANTHER" id="PTHR11610:SF190">
    <property type="entry name" value="VITELLOGENIN-3-LIKE PROTEIN"/>
    <property type="match status" value="1"/>
</dbReference>
<evidence type="ECO:0000256" key="2">
    <source>
        <dbReference type="SAM" id="Phobius"/>
    </source>
</evidence>
<dbReference type="InterPro" id="IPR033906">
    <property type="entry name" value="Lipase_N"/>
</dbReference>
<dbReference type="CDD" id="cd00707">
    <property type="entry name" value="Pancreat_lipase_like"/>
    <property type="match status" value="1"/>
</dbReference>
<keyword evidence="2" id="KW-0472">Membrane</keyword>
<dbReference type="InterPro" id="IPR000734">
    <property type="entry name" value="TAG_lipase"/>
</dbReference>
<keyword evidence="2" id="KW-0812">Transmembrane</keyword>
<dbReference type="Pfam" id="PF00151">
    <property type="entry name" value="Lipase"/>
    <property type="match status" value="1"/>
</dbReference>
<keyword evidence="2" id="KW-1133">Transmembrane helix</keyword>
<dbReference type="InterPro" id="IPR013818">
    <property type="entry name" value="Lipase"/>
</dbReference>
<dbReference type="Proteomes" id="UP000708208">
    <property type="component" value="Unassembled WGS sequence"/>
</dbReference>
<name>A0A8J2JRE5_9HEXA</name>
<dbReference type="OrthoDB" id="199913at2759"/>
<evidence type="ECO:0000259" key="3">
    <source>
        <dbReference type="Pfam" id="PF00151"/>
    </source>
</evidence>
<comment type="similarity">
    <text evidence="1">Belongs to the AB hydrolase superfamily. Lipase family.</text>
</comment>
<dbReference type="PANTHER" id="PTHR11610">
    <property type="entry name" value="LIPASE"/>
    <property type="match status" value="1"/>
</dbReference>
<reference evidence="4" key="1">
    <citation type="submission" date="2021-06" db="EMBL/GenBank/DDBJ databases">
        <authorList>
            <person name="Hodson N. C."/>
            <person name="Mongue J. A."/>
            <person name="Jaron S. K."/>
        </authorList>
    </citation>
    <scope>NUCLEOTIDE SEQUENCE</scope>
</reference>
<evidence type="ECO:0000313" key="4">
    <source>
        <dbReference type="EMBL" id="CAG7723477.1"/>
    </source>
</evidence>
<feature type="transmembrane region" description="Helical" evidence="2">
    <location>
        <begin position="7"/>
        <end position="28"/>
    </location>
</feature>
<dbReference type="AlphaFoldDB" id="A0A8J2JRE5"/>
<accession>A0A8J2JRE5</accession>
<comment type="caution">
    <text evidence="4">The sequence shown here is derived from an EMBL/GenBank/DDBJ whole genome shotgun (WGS) entry which is preliminary data.</text>
</comment>